<sequence length="81" mass="9184">MSINITNKEADRLTRRLAEMEGIGLSEAVIMAMREAIERRREQETPMETAARLRAEFGIKLTDQARTPLPQSFFDDLSGDS</sequence>
<organism evidence="1 2">
    <name type="scientific">Aquibium oceanicum</name>
    <dbReference type="NCBI Taxonomy" id="1670800"/>
    <lineage>
        <taxon>Bacteria</taxon>
        <taxon>Pseudomonadati</taxon>
        <taxon>Pseudomonadota</taxon>
        <taxon>Alphaproteobacteria</taxon>
        <taxon>Hyphomicrobiales</taxon>
        <taxon>Phyllobacteriaceae</taxon>
        <taxon>Aquibium</taxon>
    </lineage>
</organism>
<dbReference type="EMBL" id="CP018171">
    <property type="protein sequence ID" value="APH70502.1"/>
    <property type="molecule type" value="Genomic_DNA"/>
</dbReference>
<dbReference type="STRING" id="1670800.BSQ44_03210"/>
<reference evidence="2" key="1">
    <citation type="submission" date="2016-11" db="EMBL/GenBank/DDBJ databases">
        <title>Mesorhizobium oceanicum sp. nov., isolated from deep seawater in South China Sea.</title>
        <authorList>
            <person name="Fu G.-Y."/>
        </authorList>
    </citation>
    <scope>NUCLEOTIDE SEQUENCE [LARGE SCALE GENOMIC DNA]</scope>
    <source>
        <strain evidence="2">B7</strain>
    </source>
</reference>
<dbReference type="OrthoDB" id="9814421at2"/>
<evidence type="ECO:0000313" key="1">
    <source>
        <dbReference type="EMBL" id="APH70502.1"/>
    </source>
</evidence>
<dbReference type="InterPro" id="IPR011660">
    <property type="entry name" value="VapB-like"/>
</dbReference>
<dbReference type="Proteomes" id="UP000182840">
    <property type="component" value="Chromosome"/>
</dbReference>
<proteinExistence type="predicted"/>
<name>A0A1L3SMF6_9HYPH</name>
<evidence type="ECO:0000313" key="2">
    <source>
        <dbReference type="Proteomes" id="UP000182840"/>
    </source>
</evidence>
<accession>A0A1L3SMF6</accession>
<protein>
    <recommendedName>
        <fullName evidence="3">PSK operon transcription factor</fullName>
    </recommendedName>
</protein>
<gene>
    <name evidence="1" type="ORF">BSQ44_03210</name>
</gene>
<dbReference type="Pfam" id="PF07704">
    <property type="entry name" value="PSK_trans_fac"/>
    <property type="match status" value="1"/>
</dbReference>
<dbReference type="KEGG" id="meso:BSQ44_03210"/>
<dbReference type="AlphaFoldDB" id="A0A1L3SMF6"/>
<dbReference type="RefSeq" id="WP_072601914.1">
    <property type="nucleotide sequence ID" value="NZ_CP018171.1"/>
</dbReference>
<evidence type="ECO:0008006" key="3">
    <source>
        <dbReference type="Google" id="ProtNLM"/>
    </source>
</evidence>
<keyword evidence="2" id="KW-1185">Reference proteome</keyword>